<reference evidence="5" key="1">
    <citation type="submission" date="2016-11" db="UniProtKB">
        <authorList>
            <consortium name="WormBaseParasite"/>
        </authorList>
    </citation>
    <scope>IDENTIFICATION</scope>
</reference>
<feature type="domain" description="Phorbol-ester/DAG-type" evidence="3">
    <location>
        <begin position="313"/>
        <end position="362"/>
    </location>
</feature>
<dbReference type="GO" id="GO:0097149">
    <property type="term" value="C:centralspindlin complex"/>
    <property type="evidence" value="ECO:0007669"/>
    <property type="project" value="TreeGrafter"/>
</dbReference>
<evidence type="ECO:0000313" key="5">
    <source>
        <dbReference type="WBParaSite" id="Hba_07179"/>
    </source>
</evidence>
<evidence type="ECO:0000313" key="4">
    <source>
        <dbReference type="Proteomes" id="UP000095283"/>
    </source>
</evidence>
<dbReference type="Gene3D" id="1.10.555.10">
    <property type="entry name" value="Rho GTPase activation protein"/>
    <property type="match status" value="1"/>
</dbReference>
<dbReference type="PANTHER" id="PTHR46199">
    <property type="entry name" value="RAC GTPASE-ACTIVATING PROTEIN 1"/>
    <property type="match status" value="1"/>
</dbReference>
<organism evidence="4 5">
    <name type="scientific">Heterorhabditis bacteriophora</name>
    <name type="common">Entomopathogenic nematode worm</name>
    <dbReference type="NCBI Taxonomy" id="37862"/>
    <lineage>
        <taxon>Eukaryota</taxon>
        <taxon>Metazoa</taxon>
        <taxon>Ecdysozoa</taxon>
        <taxon>Nematoda</taxon>
        <taxon>Chromadorea</taxon>
        <taxon>Rhabditida</taxon>
        <taxon>Rhabditina</taxon>
        <taxon>Rhabditomorpha</taxon>
        <taxon>Strongyloidea</taxon>
        <taxon>Heterorhabditidae</taxon>
        <taxon>Heterorhabditis</taxon>
    </lineage>
</organism>
<dbReference type="GO" id="GO:0046872">
    <property type="term" value="F:metal ion binding"/>
    <property type="evidence" value="ECO:0007669"/>
    <property type="project" value="UniProtKB-KW"/>
</dbReference>
<dbReference type="SUPFAM" id="SSF57889">
    <property type="entry name" value="Cysteine-rich domain"/>
    <property type="match status" value="1"/>
</dbReference>
<keyword evidence="2" id="KW-0862">Zinc</keyword>
<proteinExistence type="predicted"/>
<dbReference type="WBParaSite" id="Hba_07179">
    <property type="protein sequence ID" value="Hba_07179"/>
    <property type="gene ID" value="Hba_07179"/>
</dbReference>
<dbReference type="GO" id="GO:0007266">
    <property type="term" value="P:Rho protein signal transduction"/>
    <property type="evidence" value="ECO:0007669"/>
    <property type="project" value="TreeGrafter"/>
</dbReference>
<name>A0A1I7WPV2_HETBA</name>
<evidence type="ECO:0000256" key="1">
    <source>
        <dbReference type="ARBA" id="ARBA00022723"/>
    </source>
</evidence>
<dbReference type="InterPro" id="IPR046349">
    <property type="entry name" value="C1-like_sf"/>
</dbReference>
<dbReference type="InterPro" id="IPR008936">
    <property type="entry name" value="Rho_GTPase_activation_prot"/>
</dbReference>
<dbReference type="GO" id="GO:0051233">
    <property type="term" value="C:spindle midzone"/>
    <property type="evidence" value="ECO:0007669"/>
    <property type="project" value="TreeGrafter"/>
</dbReference>
<sequence>MNLCEGMNSGAKKRNLHLVERIKLLTETTELCLRSIEVRNKKIQSLKVASDYWEKVFMRSYLLSRMKRTHKIFILKQDLIKELRIELKTVYDKNVALERKVKTIMVSAESNQNTRRGTCSSVILSDKDCSADYSCSDDSFSRTGISAMIRKPVALGPIHGLYSRKFTEREKNLTFTNKPPRSNRPSECKSKRIELVISSLDRSNLTLCQGDSVRRSRLDSPRPTPRMGCATPRRIRRSLSVPHQSPVSNIFVDRNSRFFYILLFAIITDDDSINVRNINNDLEDRSLLVTSKDESESFGLNHQETVCFVFSRAHNCKETRVYLRDVCDVCGKRLGMGQMAMRCSVCRQMCHEMCHHRLNNPCAPRRIDMPKISVGQRYSLPDWCCENIRPMVPYALIVSVTYLDRHHLSAENIYKSDCSEGLVQDLVLQFRSQRMHPVLSRFDPHCIAGYIKAFIKDLAIYIRYTKRKIDYAICQRQVAMEVTQKGGTSRRVYLRSTKQFPFYFCDTIIHPLLTLSPSCYIFTVSIIFSKYIDLWFYTTITVGYFTILK</sequence>
<accession>A0A1I7WPV2</accession>
<evidence type="ECO:0000256" key="2">
    <source>
        <dbReference type="ARBA" id="ARBA00022833"/>
    </source>
</evidence>
<dbReference type="Proteomes" id="UP000095283">
    <property type="component" value="Unplaced"/>
</dbReference>
<dbReference type="PANTHER" id="PTHR46199:SF3">
    <property type="entry name" value="RAC GTPASE-ACTIVATING PROTEIN 1"/>
    <property type="match status" value="1"/>
</dbReference>
<dbReference type="SUPFAM" id="SSF48350">
    <property type="entry name" value="GTPase activation domain, GAP"/>
    <property type="match status" value="1"/>
</dbReference>
<keyword evidence="1" id="KW-0479">Metal-binding</keyword>
<dbReference type="GO" id="GO:0051256">
    <property type="term" value="P:mitotic spindle midzone assembly"/>
    <property type="evidence" value="ECO:0007669"/>
    <property type="project" value="TreeGrafter"/>
</dbReference>
<dbReference type="Gene3D" id="3.30.60.20">
    <property type="match status" value="1"/>
</dbReference>
<dbReference type="SMART" id="SM00109">
    <property type="entry name" value="C1"/>
    <property type="match status" value="1"/>
</dbReference>
<dbReference type="GO" id="GO:0005634">
    <property type="term" value="C:nucleus"/>
    <property type="evidence" value="ECO:0007669"/>
    <property type="project" value="TreeGrafter"/>
</dbReference>
<keyword evidence="4" id="KW-1185">Reference proteome</keyword>
<dbReference type="AlphaFoldDB" id="A0A1I7WPV2"/>
<dbReference type="GO" id="GO:0000281">
    <property type="term" value="P:mitotic cytokinesis"/>
    <property type="evidence" value="ECO:0007669"/>
    <property type="project" value="TreeGrafter"/>
</dbReference>
<dbReference type="PROSITE" id="PS50081">
    <property type="entry name" value="ZF_DAG_PE_2"/>
    <property type="match status" value="1"/>
</dbReference>
<dbReference type="GO" id="GO:0005096">
    <property type="term" value="F:GTPase activator activity"/>
    <property type="evidence" value="ECO:0007669"/>
    <property type="project" value="TreeGrafter"/>
</dbReference>
<dbReference type="InterPro" id="IPR002219">
    <property type="entry name" value="PKC_DAG/PE"/>
</dbReference>
<protein>
    <submittedName>
        <fullName evidence="5">Phorbol-ester/DAG-type domain-containing protein</fullName>
    </submittedName>
</protein>
<dbReference type="GO" id="GO:0032154">
    <property type="term" value="C:cleavage furrow"/>
    <property type="evidence" value="ECO:0007669"/>
    <property type="project" value="TreeGrafter"/>
</dbReference>
<dbReference type="GO" id="GO:0030496">
    <property type="term" value="C:midbody"/>
    <property type="evidence" value="ECO:0007669"/>
    <property type="project" value="TreeGrafter"/>
</dbReference>
<evidence type="ECO:0000259" key="3">
    <source>
        <dbReference type="PROSITE" id="PS50081"/>
    </source>
</evidence>